<organism evidence="1 2">
    <name type="scientific">Dictyostelium discoideum</name>
    <name type="common">Social amoeba</name>
    <dbReference type="NCBI Taxonomy" id="44689"/>
    <lineage>
        <taxon>Eukaryota</taxon>
        <taxon>Amoebozoa</taxon>
        <taxon>Evosea</taxon>
        <taxon>Eumycetozoa</taxon>
        <taxon>Dictyostelia</taxon>
        <taxon>Dictyosteliales</taxon>
        <taxon>Dictyosteliaceae</taxon>
        <taxon>Dictyostelium</taxon>
    </lineage>
</organism>
<sequence length="48" mass="5481">MQNHFNKSASDIVYKPSKQIMIESNVSATFEEAQKLINEIKNIVSNIK</sequence>
<name>Q54JZ7_DICDI</name>
<evidence type="ECO:0000313" key="1">
    <source>
        <dbReference type="EMBL" id="EAL63504.1"/>
    </source>
</evidence>
<dbReference type="Proteomes" id="UP000002195">
    <property type="component" value="Unassembled WGS sequence"/>
</dbReference>
<dbReference type="KEGG" id="ddi:DDB_G0287715"/>
<evidence type="ECO:0000313" key="2">
    <source>
        <dbReference type="Proteomes" id="UP000002195"/>
    </source>
</evidence>
<dbReference type="PaxDb" id="44689-DDB0187588"/>
<dbReference type="GeneID" id="8626260"/>
<comment type="caution">
    <text evidence="1">The sequence shown here is derived from an EMBL/GenBank/DDBJ whole genome shotgun (WGS) entry which is preliminary data.</text>
</comment>
<dbReference type="EMBL" id="AAFI02000104">
    <property type="protein sequence ID" value="EAL63504.1"/>
    <property type="molecule type" value="Genomic_DNA"/>
</dbReference>
<reference evidence="1 2" key="1">
    <citation type="journal article" date="2005" name="Nature">
        <title>The genome of the social amoeba Dictyostelium discoideum.</title>
        <authorList>
            <consortium name="The Dictyostelium discoideum Sequencing Consortium"/>
            <person name="Eichinger L."/>
            <person name="Pachebat J.A."/>
            <person name="Glockner G."/>
            <person name="Rajandream M.A."/>
            <person name="Sucgang R."/>
            <person name="Berriman M."/>
            <person name="Song J."/>
            <person name="Olsen R."/>
            <person name="Szafranski K."/>
            <person name="Xu Q."/>
            <person name="Tunggal B."/>
            <person name="Kummerfeld S."/>
            <person name="Madera M."/>
            <person name="Konfortov B.A."/>
            <person name="Rivero F."/>
            <person name="Bankier A.T."/>
            <person name="Lehmann R."/>
            <person name="Hamlin N."/>
            <person name="Davies R."/>
            <person name="Gaudet P."/>
            <person name="Fey P."/>
            <person name="Pilcher K."/>
            <person name="Chen G."/>
            <person name="Saunders D."/>
            <person name="Sodergren E."/>
            <person name="Davis P."/>
            <person name="Kerhornou A."/>
            <person name="Nie X."/>
            <person name="Hall N."/>
            <person name="Anjard C."/>
            <person name="Hemphill L."/>
            <person name="Bason N."/>
            <person name="Farbrother P."/>
            <person name="Desany B."/>
            <person name="Just E."/>
            <person name="Morio T."/>
            <person name="Rost R."/>
            <person name="Churcher C."/>
            <person name="Cooper J."/>
            <person name="Haydock S."/>
            <person name="van Driessche N."/>
            <person name="Cronin A."/>
            <person name="Goodhead I."/>
            <person name="Muzny D."/>
            <person name="Mourier T."/>
            <person name="Pain A."/>
            <person name="Lu M."/>
            <person name="Harper D."/>
            <person name="Lindsay R."/>
            <person name="Hauser H."/>
            <person name="James K."/>
            <person name="Quiles M."/>
            <person name="Madan Babu M."/>
            <person name="Saito T."/>
            <person name="Buchrieser C."/>
            <person name="Wardroper A."/>
            <person name="Felder M."/>
            <person name="Thangavelu M."/>
            <person name="Johnson D."/>
            <person name="Knights A."/>
            <person name="Loulseged H."/>
            <person name="Mungall K."/>
            <person name="Oliver K."/>
            <person name="Price C."/>
            <person name="Quail M.A."/>
            <person name="Urushihara H."/>
            <person name="Hernandez J."/>
            <person name="Rabbinowitsch E."/>
            <person name="Steffen D."/>
            <person name="Sanders M."/>
            <person name="Ma J."/>
            <person name="Kohara Y."/>
            <person name="Sharp S."/>
            <person name="Simmonds M."/>
            <person name="Spiegler S."/>
            <person name="Tivey A."/>
            <person name="Sugano S."/>
            <person name="White B."/>
            <person name="Walker D."/>
            <person name="Woodward J."/>
            <person name="Winckler T."/>
            <person name="Tanaka Y."/>
            <person name="Shaulsky G."/>
            <person name="Schleicher M."/>
            <person name="Weinstock G."/>
            <person name="Rosenthal A."/>
            <person name="Cox E.C."/>
            <person name="Chisholm R.L."/>
            <person name="Gibbs R."/>
            <person name="Loomis W.F."/>
            <person name="Platzer M."/>
            <person name="Kay R.R."/>
            <person name="Williams J."/>
            <person name="Dear P.H."/>
            <person name="Noegel A.A."/>
            <person name="Barrell B."/>
            <person name="Kuspa A."/>
        </authorList>
    </citation>
    <scope>NUCLEOTIDE SEQUENCE [LARGE SCALE GENOMIC DNA]</scope>
    <source>
        <strain evidence="1 2">AX4</strain>
    </source>
</reference>
<keyword evidence="2" id="KW-1185">Reference proteome</keyword>
<dbReference type="RefSeq" id="XP_637005.1">
    <property type="nucleotide sequence ID" value="XM_631913.1"/>
</dbReference>
<gene>
    <name evidence="1" type="ORF">DDB_G0287715</name>
</gene>
<dbReference type="SMR" id="Q54JZ7"/>
<protein>
    <submittedName>
        <fullName evidence="1">Uncharacterized protein</fullName>
    </submittedName>
</protein>
<dbReference type="AlphaFoldDB" id="Q54JZ7"/>
<dbReference type="HOGENOM" id="CLU_3161084_0_0_1"/>
<proteinExistence type="predicted"/>
<dbReference type="InParanoid" id="Q54JZ7"/>
<accession>Q54JZ7</accession>
<dbReference type="dictyBase" id="DDB_G0287715"/>
<dbReference type="VEuPathDB" id="AmoebaDB:DDB_G0287715"/>